<comment type="caution">
    <text evidence="1">The sequence shown here is derived from an EMBL/GenBank/DDBJ whole genome shotgun (WGS) entry which is preliminary data.</text>
</comment>
<evidence type="ECO:0000313" key="1">
    <source>
        <dbReference type="EMBL" id="MDT0392350.1"/>
    </source>
</evidence>
<sequence>MLTTPALTAPLTITALPPAQAYDYGYFLKRLADPSILEGAVALRAFRAPLLAVPVGGPRHGGYMSFDLCTVAQAAKAVLDGRPGFPELRVRWSPYRDTCHVVEWGGHPPDGDAERGHFYGYSDEAIAKYLTPRTPMTPSSAPADL</sequence>
<dbReference type="Proteomes" id="UP001183586">
    <property type="component" value="Unassembled WGS sequence"/>
</dbReference>
<keyword evidence="2" id="KW-1185">Reference proteome</keyword>
<accession>A0ABU2PJK9</accession>
<proteinExistence type="predicted"/>
<reference evidence="2" key="1">
    <citation type="submission" date="2023-07" db="EMBL/GenBank/DDBJ databases">
        <title>30 novel species of actinomycetes from the DSMZ collection.</title>
        <authorList>
            <person name="Nouioui I."/>
        </authorList>
    </citation>
    <scope>NUCLEOTIDE SEQUENCE [LARGE SCALE GENOMIC DNA]</scope>
    <source>
        <strain evidence="2">DSM 41921</strain>
    </source>
</reference>
<organism evidence="1 2">
    <name type="scientific">Streptomyces dubilierae</name>
    <dbReference type="NCBI Taxonomy" id="3075533"/>
    <lineage>
        <taxon>Bacteria</taxon>
        <taxon>Bacillati</taxon>
        <taxon>Actinomycetota</taxon>
        <taxon>Actinomycetes</taxon>
        <taxon>Kitasatosporales</taxon>
        <taxon>Streptomycetaceae</taxon>
        <taxon>Streptomyces</taxon>
    </lineage>
</organism>
<dbReference type="Pfam" id="PF19819">
    <property type="entry name" value="DUF6302"/>
    <property type="match status" value="1"/>
</dbReference>
<dbReference type="RefSeq" id="WP_311688179.1">
    <property type="nucleotide sequence ID" value="NZ_JAVREU010000024.1"/>
</dbReference>
<evidence type="ECO:0000313" key="2">
    <source>
        <dbReference type="Proteomes" id="UP001183586"/>
    </source>
</evidence>
<dbReference type="InterPro" id="IPR046269">
    <property type="entry name" value="DUF6302"/>
</dbReference>
<gene>
    <name evidence="1" type="ORF">RM641_33460</name>
</gene>
<protein>
    <submittedName>
        <fullName evidence="1">DUF6302 family protein</fullName>
    </submittedName>
</protein>
<dbReference type="EMBL" id="JAVREU010000024">
    <property type="protein sequence ID" value="MDT0392350.1"/>
    <property type="molecule type" value="Genomic_DNA"/>
</dbReference>
<name>A0ABU2PJK9_9ACTN</name>